<sequence>MQNATNFLIQAILSLALYIVLLRFWMQWVRADFRNELGQFVITLTNPVVIPLRKLLPSIRTIDSATLALALIVALIKLLVFFALTSYSTQPAMLLLMSIGLVLKYCIHLFFASIIIGIIASWINPHSYHPVLAVANSIGQPLLDPARRLIPPIAGLDFSPVIVLLLLQFTLHLIRAYLLPLPL</sequence>
<keyword evidence="2" id="KW-1133">Transmembrane helix</keyword>
<name>A0A395JKP3_9GAMM</name>
<feature type="transmembrane region" description="Helical" evidence="2">
    <location>
        <begin position="158"/>
        <end position="178"/>
    </location>
</feature>
<dbReference type="PANTHER" id="PTHR33219:SF14">
    <property type="entry name" value="PROTEIN COFACTOR ASSEMBLY OF COMPLEX C SUBUNIT B CCB3, CHLOROPLASTIC-RELATED"/>
    <property type="match status" value="1"/>
</dbReference>
<dbReference type="InParanoid" id="A0A395JKP3"/>
<keyword evidence="2" id="KW-0472">Membrane</keyword>
<keyword evidence="4" id="KW-1185">Reference proteome</keyword>
<dbReference type="Proteomes" id="UP000253083">
    <property type="component" value="Unassembled WGS sequence"/>
</dbReference>
<comment type="caution">
    <text evidence="3">The sequence shown here is derived from an EMBL/GenBank/DDBJ whole genome shotgun (WGS) entry which is preliminary data.</text>
</comment>
<feature type="transmembrane region" description="Helical" evidence="2">
    <location>
        <begin position="7"/>
        <end position="26"/>
    </location>
</feature>
<evidence type="ECO:0000313" key="4">
    <source>
        <dbReference type="Proteomes" id="UP000253083"/>
    </source>
</evidence>
<proteinExistence type="inferred from homology"/>
<reference evidence="3 4" key="1">
    <citation type="submission" date="2018-06" db="EMBL/GenBank/DDBJ databases">
        <title>Genomic Encyclopedia of Type Strains, Phase IV (KMG-IV): sequencing the most valuable type-strain genomes for metagenomic binning, comparative biology and taxonomic classification.</title>
        <authorList>
            <person name="Goeker M."/>
        </authorList>
    </citation>
    <scope>NUCLEOTIDE SEQUENCE [LARGE SCALE GENOMIC DNA]</scope>
    <source>
        <strain evidence="3 4">DSM 24032</strain>
    </source>
</reference>
<gene>
    <name evidence="3" type="ORF">DFR28_103186</name>
</gene>
<dbReference type="EMBL" id="QNRT01000003">
    <property type="protein sequence ID" value="RBP49761.1"/>
    <property type="molecule type" value="Genomic_DNA"/>
</dbReference>
<dbReference type="PANTHER" id="PTHR33219">
    <property type="entry name" value="YLMG HOMOLOG PROTEIN 2, CHLOROPLASTIC"/>
    <property type="match status" value="1"/>
</dbReference>
<dbReference type="InterPro" id="IPR003425">
    <property type="entry name" value="CCB3/YggT"/>
</dbReference>
<comment type="similarity">
    <text evidence="1">Belongs to the YggT family.</text>
</comment>
<feature type="transmembrane region" description="Helical" evidence="2">
    <location>
        <begin position="65"/>
        <end position="87"/>
    </location>
</feature>
<dbReference type="RefSeq" id="WP_113954761.1">
    <property type="nucleotide sequence ID" value="NZ_QNRT01000003.1"/>
</dbReference>
<dbReference type="FunCoup" id="A0A395JKP3">
    <property type="interactions" value="82"/>
</dbReference>
<dbReference type="AlphaFoldDB" id="A0A395JKP3"/>
<keyword evidence="2" id="KW-0812">Transmembrane</keyword>
<organism evidence="3 4">
    <name type="scientific">Arenicella xantha</name>
    <dbReference type="NCBI Taxonomy" id="644221"/>
    <lineage>
        <taxon>Bacteria</taxon>
        <taxon>Pseudomonadati</taxon>
        <taxon>Pseudomonadota</taxon>
        <taxon>Gammaproteobacteria</taxon>
        <taxon>Arenicellales</taxon>
        <taxon>Arenicellaceae</taxon>
        <taxon>Arenicella</taxon>
    </lineage>
</organism>
<evidence type="ECO:0000256" key="2">
    <source>
        <dbReference type="SAM" id="Phobius"/>
    </source>
</evidence>
<feature type="transmembrane region" description="Helical" evidence="2">
    <location>
        <begin position="94"/>
        <end position="123"/>
    </location>
</feature>
<evidence type="ECO:0000313" key="3">
    <source>
        <dbReference type="EMBL" id="RBP49761.1"/>
    </source>
</evidence>
<dbReference type="Pfam" id="PF02325">
    <property type="entry name" value="CCB3_YggT"/>
    <property type="match status" value="2"/>
</dbReference>
<protein>
    <submittedName>
        <fullName evidence="3">YggT family protein</fullName>
    </submittedName>
</protein>
<dbReference type="GO" id="GO:0016020">
    <property type="term" value="C:membrane"/>
    <property type="evidence" value="ECO:0007669"/>
    <property type="project" value="InterPro"/>
</dbReference>
<evidence type="ECO:0000256" key="1">
    <source>
        <dbReference type="ARBA" id="ARBA00010894"/>
    </source>
</evidence>
<accession>A0A395JKP3</accession>
<dbReference type="OrthoDB" id="9806665at2"/>